<evidence type="ECO:0000256" key="3">
    <source>
        <dbReference type="SAM" id="Phobius"/>
    </source>
</evidence>
<dbReference type="Pfam" id="PF00089">
    <property type="entry name" value="Trypsin"/>
    <property type="match status" value="1"/>
</dbReference>
<keyword evidence="5" id="KW-1185">Reference proteome</keyword>
<dbReference type="SMART" id="SM00020">
    <property type="entry name" value="Tryp_SPc"/>
    <property type="match status" value="1"/>
</dbReference>
<evidence type="ECO:0000313" key="5">
    <source>
        <dbReference type="Proteomes" id="UP000301870"/>
    </source>
</evidence>
<evidence type="ECO:0000259" key="4">
    <source>
        <dbReference type="PROSITE" id="PS50240"/>
    </source>
</evidence>
<accession>A0A9J7IU78</accession>
<keyword evidence="3" id="KW-0812">Transmembrane</keyword>
<organism evidence="5 6">
    <name type="scientific">Spodoptera litura</name>
    <name type="common">Asian cotton leafworm</name>
    <dbReference type="NCBI Taxonomy" id="69820"/>
    <lineage>
        <taxon>Eukaryota</taxon>
        <taxon>Metazoa</taxon>
        <taxon>Ecdysozoa</taxon>
        <taxon>Arthropoda</taxon>
        <taxon>Hexapoda</taxon>
        <taxon>Insecta</taxon>
        <taxon>Pterygota</taxon>
        <taxon>Neoptera</taxon>
        <taxon>Endopterygota</taxon>
        <taxon>Lepidoptera</taxon>
        <taxon>Glossata</taxon>
        <taxon>Ditrysia</taxon>
        <taxon>Noctuoidea</taxon>
        <taxon>Noctuidae</taxon>
        <taxon>Amphipyrinae</taxon>
        <taxon>Spodoptera</taxon>
    </lineage>
</organism>
<evidence type="ECO:0000256" key="2">
    <source>
        <dbReference type="ARBA" id="ARBA00024195"/>
    </source>
</evidence>
<dbReference type="InterPro" id="IPR001254">
    <property type="entry name" value="Trypsin_dom"/>
</dbReference>
<dbReference type="AlphaFoldDB" id="A0A9J7IU78"/>
<keyword evidence="3" id="KW-0472">Membrane</keyword>
<dbReference type="PROSITE" id="PS50240">
    <property type="entry name" value="TRYPSIN_DOM"/>
    <property type="match status" value="1"/>
</dbReference>
<feature type="domain" description="Peptidase S1" evidence="4">
    <location>
        <begin position="91"/>
        <end position="333"/>
    </location>
</feature>
<dbReference type="InterPro" id="IPR043504">
    <property type="entry name" value="Peptidase_S1_PA_chymotrypsin"/>
</dbReference>
<dbReference type="OrthoDB" id="7454517at2759"/>
<dbReference type="GO" id="GO:0004252">
    <property type="term" value="F:serine-type endopeptidase activity"/>
    <property type="evidence" value="ECO:0007669"/>
    <property type="project" value="InterPro"/>
</dbReference>
<dbReference type="Proteomes" id="UP000301870">
    <property type="component" value="Chromosome 25"/>
</dbReference>
<evidence type="ECO:0000313" key="6">
    <source>
        <dbReference type="RefSeq" id="XP_022828373.1"/>
    </source>
</evidence>
<keyword evidence="1" id="KW-1015">Disulfide bond</keyword>
<dbReference type="InterPro" id="IPR051487">
    <property type="entry name" value="Ser/Thr_Proteases_Immune/Dev"/>
</dbReference>
<dbReference type="KEGG" id="sliu:111357798"/>
<reference evidence="6" key="1">
    <citation type="submission" date="2025-08" db="UniProtKB">
        <authorList>
            <consortium name="RefSeq"/>
        </authorList>
    </citation>
    <scope>IDENTIFICATION</scope>
    <source>
        <strain evidence="6">Ishihara</strain>
        <tissue evidence="6">Whole body</tissue>
    </source>
</reference>
<dbReference type="GO" id="GO:0006508">
    <property type="term" value="P:proteolysis"/>
    <property type="evidence" value="ECO:0007669"/>
    <property type="project" value="InterPro"/>
</dbReference>
<gene>
    <name evidence="6" type="primary">LOC111357798</name>
</gene>
<dbReference type="Gene3D" id="2.40.10.10">
    <property type="entry name" value="Trypsin-like serine proteases"/>
    <property type="match status" value="1"/>
</dbReference>
<dbReference type="PANTHER" id="PTHR24256">
    <property type="entry name" value="TRYPTASE-RELATED"/>
    <property type="match status" value="1"/>
</dbReference>
<keyword evidence="3" id="KW-1133">Transmembrane helix</keyword>
<dbReference type="RefSeq" id="XP_022828373.1">
    <property type="nucleotide sequence ID" value="XM_022972605.1"/>
</dbReference>
<dbReference type="GeneID" id="111357798"/>
<dbReference type="SUPFAM" id="SSF50494">
    <property type="entry name" value="Trypsin-like serine proteases"/>
    <property type="match status" value="1"/>
</dbReference>
<dbReference type="InterPro" id="IPR009003">
    <property type="entry name" value="Peptidase_S1_PA"/>
</dbReference>
<feature type="transmembrane region" description="Helical" evidence="3">
    <location>
        <begin position="50"/>
        <end position="71"/>
    </location>
</feature>
<comment type="similarity">
    <text evidence="2">Belongs to the peptidase S1 family. CLIP subfamily.</text>
</comment>
<evidence type="ECO:0000256" key="1">
    <source>
        <dbReference type="ARBA" id="ARBA00023157"/>
    </source>
</evidence>
<sequence length="349" mass="40521">MRQPLSSVLQITRSYFLCKHYLQCKCYSLSHFTCIDKNVSYERLLKSPKVTSGGSFFGIIIVLCTCIVISYENVTNELLRSRHNRLRTNFGNEVKSGEWPHHVLIFRLYDKYNSLYRAFCAGSIISEDRVLTSTNCFFTNRKNQRHKFEQVRFVAGILKTLGKPPVNEDYEQWRSLKHVYTQKFYRFPAFNLAVVKLNKPWVFNKFINKIPYASIDQDFDGVCTATAVKATRSWSAVRYLYTEEVEMMQREECEQLLCRSCRLFMCTIFDNRNQHAYSETEGGGLVCYETGDPAEVDVNQGVLVAVTTIVNVGLPNLHMRVGLFNKWVTDISCDLHVNKFIMVLYQVIK</sequence>
<protein>
    <submittedName>
        <fullName evidence="6">Uncharacterized protein LOC111357798</fullName>
    </submittedName>
</protein>
<proteinExistence type="inferred from homology"/>
<name>A0A9J7IU78_SPOLT</name>